<name>A0ABN1FF52_9PROT</name>
<accession>A0ABN1FF52</accession>
<dbReference type="EMBL" id="BAAAFZ010000046">
    <property type="protein sequence ID" value="GAA0589277.1"/>
    <property type="molecule type" value="Genomic_DNA"/>
</dbReference>
<evidence type="ECO:0000313" key="2">
    <source>
        <dbReference type="Proteomes" id="UP001501588"/>
    </source>
</evidence>
<comment type="caution">
    <text evidence="1">The sequence shown here is derived from an EMBL/GenBank/DDBJ whole genome shotgun (WGS) entry which is preliminary data.</text>
</comment>
<reference evidence="1 2" key="1">
    <citation type="journal article" date="2019" name="Int. J. Syst. Evol. Microbiol.">
        <title>The Global Catalogue of Microorganisms (GCM) 10K type strain sequencing project: providing services to taxonomists for standard genome sequencing and annotation.</title>
        <authorList>
            <consortium name="The Broad Institute Genomics Platform"/>
            <consortium name="The Broad Institute Genome Sequencing Center for Infectious Disease"/>
            <person name="Wu L."/>
            <person name="Ma J."/>
        </authorList>
    </citation>
    <scope>NUCLEOTIDE SEQUENCE [LARGE SCALE GENOMIC DNA]</scope>
    <source>
        <strain evidence="1 2">JCM 9933</strain>
    </source>
</reference>
<evidence type="ECO:0000313" key="1">
    <source>
        <dbReference type="EMBL" id="GAA0589277.1"/>
    </source>
</evidence>
<sequence>MPADALLGFERAPAAKYGASVCAVAPLAALAFVRNIGAGLVVFTGWSNYAIGVAVL</sequence>
<keyword evidence="2" id="KW-1185">Reference proteome</keyword>
<organism evidence="1 2">
    <name type="scientific">Craurococcus roseus</name>
    <dbReference type="NCBI Taxonomy" id="77585"/>
    <lineage>
        <taxon>Bacteria</taxon>
        <taxon>Pseudomonadati</taxon>
        <taxon>Pseudomonadota</taxon>
        <taxon>Alphaproteobacteria</taxon>
        <taxon>Acetobacterales</taxon>
        <taxon>Acetobacteraceae</taxon>
        <taxon>Craurococcus</taxon>
    </lineage>
</organism>
<protein>
    <submittedName>
        <fullName evidence="1">Uncharacterized protein</fullName>
    </submittedName>
</protein>
<dbReference type="Proteomes" id="UP001501588">
    <property type="component" value="Unassembled WGS sequence"/>
</dbReference>
<proteinExistence type="predicted"/>
<gene>
    <name evidence="1" type="ORF">GCM10009416_29810</name>
</gene>